<dbReference type="Pfam" id="PF01761">
    <property type="entry name" value="DHQ_synthase"/>
    <property type="match status" value="1"/>
</dbReference>
<protein>
    <recommendedName>
        <fullName evidence="9">3-dehydroquinate synthase</fullName>
        <ecNumber evidence="9">4.2.3.4</ecNumber>
    </recommendedName>
</protein>
<comment type="cofactor">
    <cofactor evidence="2">
        <name>Co(2+)</name>
        <dbReference type="ChEBI" id="CHEBI:48828"/>
    </cofactor>
</comment>
<evidence type="ECO:0000256" key="10">
    <source>
        <dbReference type="SAM" id="Phobius"/>
    </source>
</evidence>
<evidence type="ECO:0000256" key="9">
    <source>
        <dbReference type="NCBIfam" id="TIGR01357"/>
    </source>
</evidence>
<dbReference type="InterPro" id="IPR050071">
    <property type="entry name" value="Dehydroquinate_synthase"/>
</dbReference>
<organism evidence="13 14">
    <name type="scientific">Caldicellulosiruptor naganoensis</name>
    <dbReference type="NCBI Taxonomy" id="29324"/>
    <lineage>
        <taxon>Bacteria</taxon>
        <taxon>Bacillati</taxon>
        <taxon>Bacillota</taxon>
        <taxon>Bacillota incertae sedis</taxon>
        <taxon>Caldicellulosiruptorales</taxon>
        <taxon>Caldicellulosiruptoraceae</taxon>
        <taxon>Caldicellulosiruptor</taxon>
    </lineage>
</organism>
<evidence type="ECO:0000256" key="7">
    <source>
        <dbReference type="ARBA" id="ARBA00023239"/>
    </source>
</evidence>
<dbReference type="PIRSF" id="PIRSF001455">
    <property type="entry name" value="DHQ_synth"/>
    <property type="match status" value="1"/>
</dbReference>
<dbReference type="SUPFAM" id="SSF56796">
    <property type="entry name" value="Dehydroquinate synthase-like"/>
    <property type="match status" value="1"/>
</dbReference>
<name>A0ABY7BDX9_9FIRM</name>
<dbReference type="RefSeq" id="WP_045164737.1">
    <property type="nucleotide sequence ID" value="NZ_CP113864.1"/>
</dbReference>
<evidence type="ECO:0000256" key="4">
    <source>
        <dbReference type="ARBA" id="ARBA00022741"/>
    </source>
</evidence>
<evidence type="ECO:0000259" key="11">
    <source>
        <dbReference type="Pfam" id="PF01761"/>
    </source>
</evidence>
<evidence type="ECO:0000256" key="1">
    <source>
        <dbReference type="ARBA" id="ARBA00001911"/>
    </source>
</evidence>
<evidence type="ECO:0000256" key="5">
    <source>
        <dbReference type="ARBA" id="ARBA00022833"/>
    </source>
</evidence>
<dbReference type="InterPro" id="IPR030963">
    <property type="entry name" value="DHQ_synth_fam"/>
</dbReference>
<evidence type="ECO:0000256" key="8">
    <source>
        <dbReference type="ARBA" id="ARBA00023285"/>
    </source>
</evidence>
<keyword evidence="14" id="KW-1185">Reference proteome</keyword>
<keyword evidence="10" id="KW-0472">Membrane</keyword>
<dbReference type="Pfam" id="PF24621">
    <property type="entry name" value="DHQS_C"/>
    <property type="match status" value="1"/>
</dbReference>
<keyword evidence="6" id="KW-0520">NAD</keyword>
<dbReference type="NCBIfam" id="TIGR01357">
    <property type="entry name" value="aroB"/>
    <property type="match status" value="1"/>
</dbReference>
<keyword evidence="10" id="KW-0812">Transmembrane</keyword>
<keyword evidence="5" id="KW-0862">Zinc</keyword>
<dbReference type="PANTHER" id="PTHR43622:SF1">
    <property type="entry name" value="3-DEHYDROQUINATE SYNTHASE"/>
    <property type="match status" value="1"/>
</dbReference>
<evidence type="ECO:0000313" key="14">
    <source>
        <dbReference type="Proteomes" id="UP001164745"/>
    </source>
</evidence>
<keyword evidence="8" id="KW-0170">Cobalt</keyword>
<dbReference type="InterPro" id="IPR016037">
    <property type="entry name" value="DHQ_synth_AroB"/>
</dbReference>
<evidence type="ECO:0000256" key="3">
    <source>
        <dbReference type="ARBA" id="ARBA00022723"/>
    </source>
</evidence>
<dbReference type="GO" id="GO:0003856">
    <property type="term" value="F:3-dehydroquinate synthase activity"/>
    <property type="evidence" value="ECO:0007669"/>
    <property type="project" value="UniProtKB-EC"/>
</dbReference>
<feature type="domain" description="3-dehydroquinate synthase C-terminal" evidence="12">
    <location>
        <begin position="178"/>
        <end position="322"/>
    </location>
</feature>
<feature type="domain" description="3-dehydroquinate synthase N-terminal" evidence="11">
    <location>
        <begin position="65"/>
        <end position="175"/>
    </location>
</feature>
<keyword evidence="3" id="KW-0479">Metal-binding</keyword>
<feature type="transmembrane region" description="Helical" evidence="10">
    <location>
        <begin position="259"/>
        <end position="281"/>
    </location>
</feature>
<dbReference type="Gene3D" id="1.20.1090.10">
    <property type="entry name" value="Dehydroquinate synthase-like - alpha domain"/>
    <property type="match status" value="1"/>
</dbReference>
<dbReference type="EMBL" id="CP113864">
    <property type="protein sequence ID" value="WAM30613.1"/>
    <property type="molecule type" value="Genomic_DNA"/>
</dbReference>
<evidence type="ECO:0000313" key="13">
    <source>
        <dbReference type="EMBL" id="WAM30613.1"/>
    </source>
</evidence>
<reference evidence="13" key="1">
    <citation type="submission" date="2022-12" db="EMBL/GenBank/DDBJ databases">
        <authorList>
            <person name="Bing R.G."/>
            <person name="Willard D.J."/>
            <person name="Manesh M.J.H."/>
            <person name="Laemthong T."/>
            <person name="Crosby J.R."/>
            <person name="Kelly R.M."/>
        </authorList>
    </citation>
    <scope>NUCLEOTIDE SEQUENCE</scope>
    <source>
        <strain evidence="13">DSM 8991</strain>
    </source>
</reference>
<dbReference type="PANTHER" id="PTHR43622">
    <property type="entry name" value="3-DEHYDROQUINATE SYNTHASE"/>
    <property type="match status" value="1"/>
</dbReference>
<evidence type="ECO:0000256" key="2">
    <source>
        <dbReference type="ARBA" id="ARBA00001941"/>
    </source>
</evidence>
<evidence type="ECO:0000259" key="12">
    <source>
        <dbReference type="Pfam" id="PF24621"/>
    </source>
</evidence>
<dbReference type="CDD" id="cd08195">
    <property type="entry name" value="DHQS"/>
    <property type="match status" value="1"/>
</dbReference>
<dbReference type="EC" id="4.2.3.4" evidence="9"/>
<comment type="cofactor">
    <cofactor evidence="1">
        <name>NAD(+)</name>
        <dbReference type="ChEBI" id="CHEBI:57540"/>
    </cofactor>
</comment>
<keyword evidence="10" id="KW-1133">Transmembrane helix</keyword>
<accession>A0ABY7BDX9</accession>
<sequence>MEKKVTLSLKTSEKDIPIFLAEELSKITEYINLCKYSDLVIFTDEGIYNLYKEFIESFKTPYVYIFKNGEESKSIESYLSAIDYLLENNIDRKALLVAIGGGVVGDVSGFIASTYKRGIRLINIPTTLLAMVDSSIGGKTGINFKLYKNQIGTFYQPEMIIICREFLKTLPRLELISGIGEVIKYGYTLNKEILQLVFDGSKSLDEIFQNEVLMHELILKSVKCKVSVVEKDEKESFLREVLNFGHTVGHAFESYYNFYYPHGIFVVFGMIAEMILSHLLFGFDFSYVNKLFEIIVKRNFLSLPKDFDINDIISIMKYDKKNIKDKIRMVLLTDVEKYQLGIEVEEDVIKEGLSIFRRLTFS</sequence>
<keyword evidence="4" id="KW-0547">Nucleotide-binding</keyword>
<dbReference type="InterPro" id="IPR030960">
    <property type="entry name" value="DHQS/DOIS_N"/>
</dbReference>
<keyword evidence="7 13" id="KW-0456">Lyase</keyword>
<dbReference type="InterPro" id="IPR056179">
    <property type="entry name" value="DHQS_C"/>
</dbReference>
<evidence type="ECO:0000256" key="6">
    <source>
        <dbReference type="ARBA" id="ARBA00023027"/>
    </source>
</evidence>
<dbReference type="Proteomes" id="UP001164745">
    <property type="component" value="Chromosome"/>
</dbReference>
<gene>
    <name evidence="13" type="primary">aroB</name>
    <name evidence="13" type="ORF">OTJ99_001378</name>
</gene>
<proteinExistence type="predicted"/>
<dbReference type="Gene3D" id="3.40.50.1970">
    <property type="match status" value="1"/>
</dbReference>